<gene>
    <name evidence="1" type="primary">ftnA_1</name>
    <name evidence="1" type="ORF">NCTC10786_03248</name>
</gene>
<dbReference type="EMBL" id="UAVY01000004">
    <property type="protein sequence ID" value="SQB29517.1"/>
    <property type="molecule type" value="Genomic_DNA"/>
</dbReference>
<reference evidence="1 2" key="1">
    <citation type="submission" date="2018-06" db="EMBL/GenBank/DDBJ databases">
        <authorList>
            <consortium name="Pathogen Informatics"/>
            <person name="Doyle S."/>
        </authorList>
    </citation>
    <scope>NUCLEOTIDE SEQUENCE [LARGE SCALE GENOMIC DNA]</scope>
    <source>
        <strain evidence="1 2">NCTC10786</strain>
    </source>
</reference>
<dbReference type="Proteomes" id="UP000251584">
    <property type="component" value="Unassembled WGS sequence"/>
</dbReference>
<keyword evidence="1" id="KW-0560">Oxidoreductase</keyword>
<sequence length="43" mass="4849">MSLNSMKKRSYLNLLLIKLTLAGKSGEGLYFIDKELSTLDTQN</sequence>
<protein>
    <submittedName>
        <fullName evidence="1">Ferritin</fullName>
        <ecNumber evidence="1">1.16.3.1</ecNumber>
    </submittedName>
</protein>
<name>A0A2X2VRL5_CITKO</name>
<dbReference type="AlphaFoldDB" id="A0A2X2VRL5"/>
<evidence type="ECO:0000313" key="1">
    <source>
        <dbReference type="EMBL" id="SQB29517.1"/>
    </source>
</evidence>
<accession>A0A2X2VRL5</accession>
<dbReference type="GO" id="GO:0004322">
    <property type="term" value="F:ferroxidase activity"/>
    <property type="evidence" value="ECO:0007669"/>
    <property type="project" value="UniProtKB-EC"/>
</dbReference>
<evidence type="ECO:0000313" key="2">
    <source>
        <dbReference type="Proteomes" id="UP000251584"/>
    </source>
</evidence>
<dbReference type="EC" id="1.16.3.1" evidence="1"/>
<organism evidence="1 2">
    <name type="scientific">Citrobacter koseri</name>
    <name type="common">Citrobacter diversus</name>
    <dbReference type="NCBI Taxonomy" id="545"/>
    <lineage>
        <taxon>Bacteria</taxon>
        <taxon>Pseudomonadati</taxon>
        <taxon>Pseudomonadota</taxon>
        <taxon>Gammaproteobacteria</taxon>
        <taxon>Enterobacterales</taxon>
        <taxon>Enterobacteriaceae</taxon>
        <taxon>Citrobacter</taxon>
    </lineage>
</organism>
<proteinExistence type="predicted"/>